<feature type="repeat" description="WD" evidence="6">
    <location>
        <begin position="336"/>
        <end position="365"/>
    </location>
</feature>
<dbReference type="InterPro" id="IPR020472">
    <property type="entry name" value="WD40_PAC1"/>
</dbReference>
<dbReference type="Proteomes" id="UP001652660">
    <property type="component" value="Chromosome 2e"/>
</dbReference>
<dbReference type="InterPro" id="IPR000571">
    <property type="entry name" value="Znf_CCCH"/>
</dbReference>
<keyword evidence="3" id="KW-0677">Repeat</keyword>
<evidence type="ECO:0000313" key="12">
    <source>
        <dbReference type="RefSeq" id="XP_071937192.1"/>
    </source>
</evidence>
<dbReference type="PROSITE" id="PS50103">
    <property type="entry name" value="ZF_C3H1"/>
    <property type="match status" value="2"/>
</dbReference>
<keyword evidence="1 6" id="KW-0853">WD repeat</keyword>
<keyword evidence="10" id="KW-1185">Reference proteome</keyword>
<feature type="zinc finger region" description="C3H1-type" evidence="7">
    <location>
        <begin position="26"/>
        <end position="52"/>
    </location>
</feature>
<name>A0ABM4WZI4_COFAR</name>
<keyword evidence="4 7" id="KW-0863">Zinc-finger</keyword>
<evidence type="ECO:0000256" key="2">
    <source>
        <dbReference type="ARBA" id="ARBA00022723"/>
    </source>
</evidence>
<feature type="region of interest" description="Disordered" evidence="8">
    <location>
        <begin position="51"/>
        <end position="95"/>
    </location>
</feature>
<feature type="zinc finger region" description="C3H1-type" evidence="7">
    <location>
        <begin position="135"/>
        <end position="162"/>
    </location>
</feature>
<dbReference type="RefSeq" id="XP_071937193.1">
    <property type="nucleotide sequence ID" value="XM_072081092.1"/>
</dbReference>
<dbReference type="InterPro" id="IPR019775">
    <property type="entry name" value="WD40_repeat_CS"/>
</dbReference>
<evidence type="ECO:0000313" key="10">
    <source>
        <dbReference type="Proteomes" id="UP001652660"/>
    </source>
</evidence>
<dbReference type="InterPro" id="IPR044715">
    <property type="entry name" value="WDR86-like"/>
</dbReference>
<evidence type="ECO:0000256" key="4">
    <source>
        <dbReference type="ARBA" id="ARBA00022771"/>
    </source>
</evidence>
<evidence type="ECO:0000256" key="6">
    <source>
        <dbReference type="PROSITE-ProRule" id="PRU00221"/>
    </source>
</evidence>
<dbReference type="InterPro" id="IPR001680">
    <property type="entry name" value="WD40_rpt"/>
</dbReference>
<keyword evidence="2 7" id="KW-0479">Metal-binding</keyword>
<sequence length="472" mass="51355">MEIKTESRPIEKPRKMVFNRSGSLPYGNNQVCGFWLAGKCTRNPCRFRHVDSLKPRQDQPPQRQTQPKRPPRTSSNGQRGNKFRSTWRNPDLSNPKILAVSSTEGVGAEGKMVHVTKNEVLTSRRACSVGGSCQKSQKKLCPYWVSGNCVDGEKCKDLHSLFSGSGFSPLTKLQKHSKAVTGIALPSGSDKLFSSSKDNSVCVWDCHTGQCVVTAELGGEIGCLISEGPWVFAGLQNAVQAWNIESRTELVLSGPNGLVHAMDVGEDMLFGGVQDGSILVWKSTSVSCSPEPVAFLMGHRFAVLSLVVGANCLYSGSEDESIRVWDLKTLQCLQILNGHKNFVTSVLCWDKFLLSGSLDNRLKVWAANEIGDLEVVNEVEEDNGILALCGIEDSQSKHILLVSCKDNTVRLYDLPSIFFTICSFAERGRIYAQEEVQTIAVGCGPLFFTGGAAGELSVWKLHGDASGSVGCS</sequence>
<dbReference type="PANTHER" id="PTHR44489:SF1">
    <property type="entry name" value="ZINC FINGER CCCH DOMAIN-CONTAINING PROTEIN 63"/>
    <property type="match status" value="1"/>
</dbReference>
<dbReference type="SMART" id="SM00320">
    <property type="entry name" value="WD40"/>
    <property type="match status" value="6"/>
</dbReference>
<dbReference type="RefSeq" id="XP_071937192.1">
    <property type="nucleotide sequence ID" value="XM_072081091.1"/>
</dbReference>
<evidence type="ECO:0000256" key="1">
    <source>
        <dbReference type="ARBA" id="ARBA00022574"/>
    </source>
</evidence>
<keyword evidence="5 7" id="KW-0862">Zinc</keyword>
<dbReference type="InterPro" id="IPR015943">
    <property type="entry name" value="WD40/YVTN_repeat-like_dom_sf"/>
</dbReference>
<accession>A0ABM4WZI4</accession>
<feature type="repeat" description="WD" evidence="6">
    <location>
        <begin position="173"/>
        <end position="214"/>
    </location>
</feature>
<evidence type="ECO:0000313" key="13">
    <source>
        <dbReference type="RefSeq" id="XP_071937193.1"/>
    </source>
</evidence>
<dbReference type="PANTHER" id="PTHR44489">
    <property type="match status" value="1"/>
</dbReference>
<organism evidence="10 12">
    <name type="scientific">Coffea arabica</name>
    <name type="common">Arabian coffee</name>
    <dbReference type="NCBI Taxonomy" id="13443"/>
    <lineage>
        <taxon>Eukaryota</taxon>
        <taxon>Viridiplantae</taxon>
        <taxon>Streptophyta</taxon>
        <taxon>Embryophyta</taxon>
        <taxon>Tracheophyta</taxon>
        <taxon>Spermatophyta</taxon>
        <taxon>Magnoliopsida</taxon>
        <taxon>eudicotyledons</taxon>
        <taxon>Gunneridae</taxon>
        <taxon>Pentapetalae</taxon>
        <taxon>asterids</taxon>
        <taxon>lamiids</taxon>
        <taxon>Gentianales</taxon>
        <taxon>Rubiaceae</taxon>
        <taxon>Ixoroideae</taxon>
        <taxon>Gardenieae complex</taxon>
        <taxon>Bertiereae - Coffeeae clade</taxon>
        <taxon>Coffeeae</taxon>
        <taxon>Coffea</taxon>
    </lineage>
</organism>
<gene>
    <name evidence="11 12 13" type="primary">LOC113733101</name>
</gene>
<evidence type="ECO:0000256" key="3">
    <source>
        <dbReference type="ARBA" id="ARBA00022737"/>
    </source>
</evidence>
<evidence type="ECO:0000256" key="7">
    <source>
        <dbReference type="PROSITE-ProRule" id="PRU00723"/>
    </source>
</evidence>
<dbReference type="GeneID" id="113733101"/>
<evidence type="ECO:0000259" key="9">
    <source>
        <dbReference type="PROSITE" id="PS50103"/>
    </source>
</evidence>
<feature type="repeat" description="WD" evidence="6">
    <location>
        <begin position="296"/>
        <end position="335"/>
    </location>
</feature>
<dbReference type="Gene3D" id="2.130.10.10">
    <property type="entry name" value="YVTN repeat-like/Quinoprotein amine dehydrogenase"/>
    <property type="match status" value="2"/>
</dbReference>
<dbReference type="PROSITE" id="PS50082">
    <property type="entry name" value="WD_REPEATS_2"/>
    <property type="match status" value="3"/>
</dbReference>
<feature type="domain" description="C3H1-type" evidence="9">
    <location>
        <begin position="135"/>
        <end position="162"/>
    </location>
</feature>
<dbReference type="InterPro" id="IPR036855">
    <property type="entry name" value="Znf_CCCH_sf"/>
</dbReference>
<dbReference type="SUPFAM" id="SSF50978">
    <property type="entry name" value="WD40 repeat-like"/>
    <property type="match status" value="1"/>
</dbReference>
<dbReference type="PROSITE" id="PS50294">
    <property type="entry name" value="WD_REPEATS_REGION"/>
    <property type="match status" value="2"/>
</dbReference>
<evidence type="ECO:0000313" key="11">
    <source>
        <dbReference type="RefSeq" id="XP_071937191.1"/>
    </source>
</evidence>
<protein>
    <submittedName>
        <fullName evidence="11 12">Zinc finger CCCH domain-containing protein 48 isoform X1</fullName>
    </submittedName>
</protein>
<dbReference type="InterPro" id="IPR036322">
    <property type="entry name" value="WD40_repeat_dom_sf"/>
</dbReference>
<dbReference type="PRINTS" id="PR00320">
    <property type="entry name" value="GPROTEINBRPT"/>
</dbReference>
<feature type="compositionally biased region" description="Polar residues" evidence="8">
    <location>
        <begin position="74"/>
        <end position="92"/>
    </location>
</feature>
<evidence type="ECO:0000256" key="8">
    <source>
        <dbReference type="SAM" id="MobiDB-lite"/>
    </source>
</evidence>
<dbReference type="PROSITE" id="PS00678">
    <property type="entry name" value="WD_REPEATS_1"/>
    <property type="match status" value="1"/>
</dbReference>
<feature type="domain" description="C3H1-type" evidence="9">
    <location>
        <begin position="26"/>
        <end position="52"/>
    </location>
</feature>
<dbReference type="SUPFAM" id="SSF90229">
    <property type="entry name" value="CCCH zinc finger"/>
    <property type="match status" value="1"/>
</dbReference>
<proteinExistence type="predicted"/>
<dbReference type="Pfam" id="PF00400">
    <property type="entry name" value="WD40"/>
    <property type="match status" value="3"/>
</dbReference>
<dbReference type="RefSeq" id="XP_071937191.1">
    <property type="nucleotide sequence ID" value="XM_072081090.1"/>
</dbReference>
<dbReference type="SMART" id="SM00356">
    <property type="entry name" value="ZnF_C3H1"/>
    <property type="match status" value="2"/>
</dbReference>
<evidence type="ECO:0000256" key="5">
    <source>
        <dbReference type="ARBA" id="ARBA00022833"/>
    </source>
</evidence>
<reference evidence="11 12" key="1">
    <citation type="submission" date="2025-05" db="UniProtKB">
        <authorList>
            <consortium name="RefSeq"/>
        </authorList>
    </citation>
    <scope>IDENTIFICATION</scope>
    <source>
        <tissue evidence="11 12">Leaves</tissue>
    </source>
</reference>